<evidence type="ECO:0000313" key="2">
    <source>
        <dbReference type="Proteomes" id="UP000035489"/>
    </source>
</evidence>
<evidence type="ECO:0000313" key="1">
    <source>
        <dbReference type="EMBL" id="KLK89978.1"/>
    </source>
</evidence>
<comment type="caution">
    <text evidence="1">The sequence shown here is derived from an EMBL/GenBank/DDBJ whole genome shotgun (WGS) entry which is preliminary data.</text>
</comment>
<dbReference type="PATRIC" id="fig|1225564.3.peg.202"/>
<reference evidence="1 2" key="1">
    <citation type="submission" date="2015-05" db="EMBL/GenBank/DDBJ databases">
        <title>Draft genome sequence of Microvirga vignae strain BR3299, a novel nitrogen fixing bacteria isolated from Brazil semi-aired region.</title>
        <authorList>
            <person name="Zilli J.E."/>
            <person name="Passos S.R."/>
            <person name="Leite J."/>
            <person name="Baldani J.I."/>
            <person name="Xavier G.R."/>
            <person name="Rumjaneck N.G."/>
            <person name="Simoes-Araujo J.L."/>
        </authorList>
    </citation>
    <scope>NUCLEOTIDE SEQUENCE [LARGE SCALE GENOMIC DNA]</scope>
    <source>
        <strain evidence="1 2">BR3299</strain>
    </source>
</reference>
<dbReference type="EMBL" id="LCYG01000106">
    <property type="protein sequence ID" value="KLK89978.1"/>
    <property type="molecule type" value="Genomic_DNA"/>
</dbReference>
<name>A0A0H1R4C5_9HYPH</name>
<accession>A0A0H1R4C5</accession>
<gene>
    <name evidence="1" type="ORF">AA309_28350</name>
</gene>
<keyword evidence="2" id="KW-1185">Reference proteome</keyword>
<dbReference type="Proteomes" id="UP000035489">
    <property type="component" value="Unassembled WGS sequence"/>
</dbReference>
<dbReference type="STRING" id="1225564.AA309_28350"/>
<dbReference type="AlphaFoldDB" id="A0A0H1R4C5"/>
<proteinExistence type="predicted"/>
<protein>
    <submittedName>
        <fullName evidence="1">Uncharacterized protein</fullName>
    </submittedName>
</protein>
<organism evidence="1 2">
    <name type="scientific">Microvirga vignae</name>
    <dbReference type="NCBI Taxonomy" id="1225564"/>
    <lineage>
        <taxon>Bacteria</taxon>
        <taxon>Pseudomonadati</taxon>
        <taxon>Pseudomonadota</taxon>
        <taxon>Alphaproteobacteria</taxon>
        <taxon>Hyphomicrobiales</taxon>
        <taxon>Methylobacteriaceae</taxon>
        <taxon>Microvirga</taxon>
    </lineage>
</organism>
<sequence>MPDRDAALADSIDLSWLWEYGEHLIDSDPYCLNLGSPARRREILGRYRVRPELFAEANTMANAILGRFKKSIGIALSQ</sequence>